<dbReference type="AlphaFoldDB" id="A0A0A8ZTD4"/>
<reference evidence="2" key="2">
    <citation type="journal article" date="2015" name="Data Brief">
        <title>Shoot transcriptome of the giant reed, Arundo donax.</title>
        <authorList>
            <person name="Barrero R.A."/>
            <person name="Guerrero F.D."/>
            <person name="Moolhuijzen P."/>
            <person name="Goolsby J.A."/>
            <person name="Tidwell J."/>
            <person name="Bellgard S.E."/>
            <person name="Bellgard M.I."/>
        </authorList>
    </citation>
    <scope>NUCLEOTIDE SEQUENCE</scope>
    <source>
        <tissue evidence="2">Shoot tissue taken approximately 20 cm above the soil surface</tissue>
    </source>
</reference>
<proteinExistence type="predicted"/>
<organism evidence="2">
    <name type="scientific">Arundo donax</name>
    <name type="common">Giant reed</name>
    <name type="synonym">Donax arundinaceus</name>
    <dbReference type="NCBI Taxonomy" id="35708"/>
    <lineage>
        <taxon>Eukaryota</taxon>
        <taxon>Viridiplantae</taxon>
        <taxon>Streptophyta</taxon>
        <taxon>Embryophyta</taxon>
        <taxon>Tracheophyta</taxon>
        <taxon>Spermatophyta</taxon>
        <taxon>Magnoliopsida</taxon>
        <taxon>Liliopsida</taxon>
        <taxon>Poales</taxon>
        <taxon>Poaceae</taxon>
        <taxon>PACMAD clade</taxon>
        <taxon>Arundinoideae</taxon>
        <taxon>Arundineae</taxon>
        <taxon>Arundo</taxon>
    </lineage>
</organism>
<accession>A0A0A8ZTD4</accession>
<sequence>MTKHSTKKSKFLLIAVLDNTECARETIMTTRYDTLDRHTRTALITATEEKVTIQIGYPLFIVHGIGIYANSSIARSISANAMRDIITLTSPPDETQETDPKQNDPPSHPSAHGRRS</sequence>
<name>A0A0A8ZTD4_ARUDO</name>
<protein>
    <submittedName>
        <fullName evidence="2">Uncharacterized protein</fullName>
    </submittedName>
</protein>
<reference evidence="2" key="1">
    <citation type="submission" date="2014-09" db="EMBL/GenBank/DDBJ databases">
        <authorList>
            <person name="Magalhaes I.L.F."/>
            <person name="Oliveira U."/>
            <person name="Santos F.R."/>
            <person name="Vidigal T.H.D.A."/>
            <person name="Brescovit A.D."/>
            <person name="Santos A.J."/>
        </authorList>
    </citation>
    <scope>NUCLEOTIDE SEQUENCE</scope>
    <source>
        <tissue evidence="2">Shoot tissue taken approximately 20 cm above the soil surface</tissue>
    </source>
</reference>
<dbReference type="EMBL" id="GBRH01255261">
    <property type="protein sequence ID" value="JAD42634.1"/>
    <property type="molecule type" value="Transcribed_RNA"/>
</dbReference>
<evidence type="ECO:0000256" key="1">
    <source>
        <dbReference type="SAM" id="MobiDB-lite"/>
    </source>
</evidence>
<evidence type="ECO:0000313" key="2">
    <source>
        <dbReference type="EMBL" id="JAD42634.1"/>
    </source>
</evidence>
<feature type="region of interest" description="Disordered" evidence="1">
    <location>
        <begin position="87"/>
        <end position="116"/>
    </location>
</feature>